<evidence type="ECO:0000313" key="1">
    <source>
        <dbReference type="EMBL" id="KAG2108037.1"/>
    </source>
</evidence>
<evidence type="ECO:0000313" key="2">
    <source>
        <dbReference type="Proteomes" id="UP000823399"/>
    </source>
</evidence>
<dbReference type="EMBL" id="JABBWM010000029">
    <property type="protein sequence ID" value="KAG2108037.1"/>
    <property type="molecule type" value="Genomic_DNA"/>
</dbReference>
<dbReference type="GeneID" id="64690692"/>
<dbReference type="Proteomes" id="UP000823399">
    <property type="component" value="Unassembled WGS sequence"/>
</dbReference>
<dbReference type="AlphaFoldDB" id="A0A9P7F7F6"/>
<protein>
    <recommendedName>
        <fullName evidence="3">G domain-containing protein</fullName>
    </recommendedName>
</protein>
<dbReference type="Gene3D" id="3.40.50.300">
    <property type="entry name" value="P-loop containing nucleotide triphosphate hydrolases"/>
    <property type="match status" value="1"/>
</dbReference>
<accession>A0A9P7F7F6</accession>
<dbReference type="RefSeq" id="XP_041292635.1">
    <property type="nucleotide sequence ID" value="XM_041428433.1"/>
</dbReference>
<dbReference type="OrthoDB" id="391988at2759"/>
<reference evidence="1" key="1">
    <citation type="journal article" date="2020" name="New Phytol.">
        <title>Comparative genomics reveals dynamic genome evolution in host specialist ectomycorrhizal fungi.</title>
        <authorList>
            <person name="Lofgren L.A."/>
            <person name="Nguyen N.H."/>
            <person name="Vilgalys R."/>
            <person name="Ruytinx J."/>
            <person name="Liao H.L."/>
            <person name="Branco S."/>
            <person name="Kuo A."/>
            <person name="LaButti K."/>
            <person name="Lipzen A."/>
            <person name="Andreopoulos W."/>
            <person name="Pangilinan J."/>
            <person name="Riley R."/>
            <person name="Hundley H."/>
            <person name="Na H."/>
            <person name="Barry K."/>
            <person name="Grigoriev I.V."/>
            <person name="Stajich J.E."/>
            <person name="Kennedy P.G."/>
        </authorList>
    </citation>
    <scope>NUCLEOTIDE SEQUENCE</scope>
    <source>
        <strain evidence="1">FC423</strain>
    </source>
</reference>
<proteinExistence type="predicted"/>
<evidence type="ECO:0008006" key="3">
    <source>
        <dbReference type="Google" id="ProtNLM"/>
    </source>
</evidence>
<sequence length="97" mass="10737">MPLVSHKVPFLRLILSRFRILVIGKSGLGKSSLISHAFGVGKEIFAHNKLGEASIDKELISPRNERFVLHDCKACNAIYSSVQLLLSSVLETISIYN</sequence>
<gene>
    <name evidence="1" type="ORF">F5147DRAFT_181063</name>
</gene>
<dbReference type="InterPro" id="IPR027417">
    <property type="entry name" value="P-loop_NTPase"/>
</dbReference>
<comment type="caution">
    <text evidence="1">The sequence shown here is derived from an EMBL/GenBank/DDBJ whole genome shotgun (WGS) entry which is preliminary data.</text>
</comment>
<organism evidence="1 2">
    <name type="scientific">Suillus discolor</name>
    <dbReference type="NCBI Taxonomy" id="1912936"/>
    <lineage>
        <taxon>Eukaryota</taxon>
        <taxon>Fungi</taxon>
        <taxon>Dikarya</taxon>
        <taxon>Basidiomycota</taxon>
        <taxon>Agaricomycotina</taxon>
        <taxon>Agaricomycetes</taxon>
        <taxon>Agaricomycetidae</taxon>
        <taxon>Boletales</taxon>
        <taxon>Suillineae</taxon>
        <taxon>Suillaceae</taxon>
        <taxon>Suillus</taxon>
    </lineage>
</organism>
<name>A0A9P7F7F6_9AGAM</name>
<keyword evidence="2" id="KW-1185">Reference proteome</keyword>